<dbReference type="InterPro" id="IPR038726">
    <property type="entry name" value="PDDEXK_AddAB-type"/>
</dbReference>
<evidence type="ECO:0000256" key="6">
    <source>
        <dbReference type="ARBA" id="ARBA00022827"/>
    </source>
</evidence>
<dbReference type="FunFam" id="2.40.110.10:FF:000003">
    <property type="entry name" value="Acyl-coenzyme A oxidase"/>
    <property type="match status" value="1"/>
</dbReference>
<comment type="pathway">
    <text evidence="3">Lipid metabolism; peroxisomal fatty acid beta-oxidation.</text>
</comment>
<keyword evidence="7" id="KW-0276">Fatty acid metabolism</keyword>
<keyword evidence="6" id="KW-0274">FAD</keyword>
<evidence type="ECO:0000256" key="3">
    <source>
        <dbReference type="ARBA" id="ARBA00004846"/>
    </source>
</evidence>
<gene>
    <name evidence="18" type="ORF">CTOB1V02_LOCUS3677</name>
</gene>
<evidence type="ECO:0000256" key="5">
    <source>
        <dbReference type="ARBA" id="ARBA00022630"/>
    </source>
</evidence>
<evidence type="ECO:0000259" key="14">
    <source>
        <dbReference type="Pfam" id="PF02770"/>
    </source>
</evidence>
<evidence type="ECO:0000313" key="18">
    <source>
        <dbReference type="EMBL" id="CAD7225745.1"/>
    </source>
</evidence>
<dbReference type="GO" id="GO:0005504">
    <property type="term" value="F:fatty acid binding"/>
    <property type="evidence" value="ECO:0007669"/>
    <property type="project" value="TreeGrafter"/>
</dbReference>
<name>A0A7R8W6A0_9CRUS</name>
<dbReference type="InterPro" id="IPR002655">
    <property type="entry name" value="Acyl-CoA_oxidase_C"/>
</dbReference>
<dbReference type="GO" id="GO:0055088">
    <property type="term" value="P:lipid homeostasis"/>
    <property type="evidence" value="ECO:0007669"/>
    <property type="project" value="TreeGrafter"/>
</dbReference>
<dbReference type="InterPro" id="IPR046373">
    <property type="entry name" value="Acyl-CoA_Oxase/DH_mid-dom_sf"/>
</dbReference>
<dbReference type="GO" id="GO:0008297">
    <property type="term" value="F:single-stranded DNA exodeoxyribonuclease activity"/>
    <property type="evidence" value="ECO:0007669"/>
    <property type="project" value="UniProtKB-UniRule"/>
</dbReference>
<feature type="domain" description="Acyl-CoA oxidase C-alpha1" evidence="17">
    <location>
        <begin position="831"/>
        <end position="991"/>
    </location>
</feature>
<dbReference type="Gene3D" id="1.20.140.10">
    <property type="entry name" value="Butyryl-CoA Dehydrogenase, subunit A, domain 3"/>
    <property type="match status" value="2"/>
</dbReference>
<evidence type="ECO:0000256" key="8">
    <source>
        <dbReference type="ARBA" id="ARBA00023002"/>
    </source>
</evidence>
<proteinExistence type="inferred from homology"/>
<accession>A0A7R8W6A0</accession>
<comment type="cofactor">
    <cofactor evidence="1">
        <name>FAD</name>
        <dbReference type="ChEBI" id="CHEBI:57692"/>
    </cofactor>
</comment>
<dbReference type="GO" id="GO:0033540">
    <property type="term" value="P:fatty acid beta-oxidation using acyl-CoA oxidase"/>
    <property type="evidence" value="ECO:0007669"/>
    <property type="project" value="TreeGrafter"/>
</dbReference>
<dbReference type="EMBL" id="OB660652">
    <property type="protein sequence ID" value="CAD7225745.1"/>
    <property type="molecule type" value="Genomic_DNA"/>
</dbReference>
<dbReference type="Gene3D" id="1.10.540.10">
    <property type="entry name" value="Acyl-CoA dehydrogenase/oxidase, N-terminal domain"/>
    <property type="match status" value="1"/>
</dbReference>
<feature type="active site" evidence="11">
    <location>
        <position position="425"/>
    </location>
</feature>
<keyword evidence="5" id="KW-0285">Flavoprotein</keyword>
<comment type="function">
    <text evidence="11">Metal-dependent single-stranded DNA (ssDNA) exonuclease involved in mitochondrial genome maintenance.</text>
</comment>
<dbReference type="PANTHER" id="PTHR10909:SF250">
    <property type="entry name" value="PEROXISOMAL ACYL-COENZYME A OXIDASE 1"/>
    <property type="match status" value="1"/>
</dbReference>
<dbReference type="GO" id="GO:0071949">
    <property type="term" value="F:FAD binding"/>
    <property type="evidence" value="ECO:0007669"/>
    <property type="project" value="InterPro"/>
</dbReference>
<feature type="compositionally biased region" description="Low complexity" evidence="12">
    <location>
        <begin position="180"/>
        <end position="189"/>
    </location>
</feature>
<feature type="compositionally biased region" description="Polar residues" evidence="12">
    <location>
        <begin position="127"/>
        <end position="139"/>
    </location>
</feature>
<keyword evidence="11" id="KW-0540">Nuclease</keyword>
<dbReference type="GO" id="GO:0005777">
    <property type="term" value="C:peroxisome"/>
    <property type="evidence" value="ECO:0007669"/>
    <property type="project" value="UniProtKB-SubCell"/>
</dbReference>
<comment type="similarity">
    <text evidence="4">Belongs to the acyl-CoA oxidase family.</text>
</comment>
<dbReference type="Gene3D" id="2.40.110.10">
    <property type="entry name" value="Butyryl-CoA Dehydrogenase, subunit A, domain 2"/>
    <property type="match status" value="1"/>
</dbReference>
<feature type="compositionally biased region" description="Polar residues" evidence="12">
    <location>
        <begin position="100"/>
        <end position="115"/>
    </location>
</feature>
<feature type="region of interest" description="Disordered" evidence="12">
    <location>
        <begin position="230"/>
        <end position="260"/>
    </location>
</feature>
<evidence type="ECO:0000259" key="13">
    <source>
        <dbReference type="Pfam" id="PF01756"/>
    </source>
</evidence>
<feature type="domain" description="Acyl-coenzyme A oxidase N-terminal" evidence="16">
    <location>
        <begin position="557"/>
        <end position="689"/>
    </location>
</feature>
<dbReference type="SUPFAM" id="SSF47203">
    <property type="entry name" value="Acyl-CoA dehydrogenase C-terminal domain-like"/>
    <property type="match status" value="2"/>
</dbReference>
<dbReference type="InterPro" id="IPR006091">
    <property type="entry name" value="Acyl-CoA_Oxase/DH_mid-dom"/>
</dbReference>
<feature type="compositionally biased region" description="Polar residues" evidence="12">
    <location>
        <begin position="235"/>
        <end position="245"/>
    </location>
</feature>
<keyword evidence="11" id="KW-0496">Mitochondrion</keyword>
<feature type="region of interest" description="Disordered" evidence="12">
    <location>
        <begin position="100"/>
        <end position="175"/>
    </location>
</feature>
<dbReference type="InterPro" id="IPR055060">
    <property type="entry name" value="ACOX_C_alpha1"/>
</dbReference>
<dbReference type="FunFam" id="1.20.140.10:FF:000005">
    <property type="entry name" value="Acyl-coenzyme A oxidase"/>
    <property type="match status" value="1"/>
</dbReference>
<dbReference type="InterPro" id="IPR011604">
    <property type="entry name" value="PDDEXK-like_dom_sf"/>
</dbReference>
<feature type="domain" description="Acyl-CoA oxidase/dehydrogenase middle" evidence="14">
    <location>
        <begin position="692"/>
        <end position="801"/>
    </location>
</feature>
<dbReference type="GO" id="GO:0005739">
    <property type="term" value="C:mitochondrion"/>
    <property type="evidence" value="ECO:0007669"/>
    <property type="project" value="UniProtKB-SubCell"/>
</dbReference>
<evidence type="ECO:0000256" key="2">
    <source>
        <dbReference type="ARBA" id="ARBA00004275"/>
    </source>
</evidence>
<dbReference type="Pfam" id="PF02770">
    <property type="entry name" value="Acyl-CoA_dh_M"/>
    <property type="match status" value="1"/>
</dbReference>
<dbReference type="GO" id="GO:0043504">
    <property type="term" value="P:mitochondrial DNA repair"/>
    <property type="evidence" value="ECO:0007669"/>
    <property type="project" value="UniProtKB-UniRule"/>
</dbReference>
<dbReference type="InterPro" id="IPR012258">
    <property type="entry name" value="Acyl-CoA_oxidase"/>
</dbReference>
<keyword evidence="9" id="KW-0443">Lipid metabolism</keyword>
<organism evidence="18">
    <name type="scientific">Cyprideis torosa</name>
    <dbReference type="NCBI Taxonomy" id="163714"/>
    <lineage>
        <taxon>Eukaryota</taxon>
        <taxon>Metazoa</taxon>
        <taxon>Ecdysozoa</taxon>
        <taxon>Arthropoda</taxon>
        <taxon>Crustacea</taxon>
        <taxon>Oligostraca</taxon>
        <taxon>Ostracoda</taxon>
        <taxon>Podocopa</taxon>
        <taxon>Podocopida</taxon>
        <taxon>Cytherocopina</taxon>
        <taxon>Cytheroidea</taxon>
        <taxon>Cytherideidae</taxon>
        <taxon>Cyprideis</taxon>
    </lineage>
</organism>
<dbReference type="Gene3D" id="3.90.320.10">
    <property type="match status" value="1"/>
</dbReference>
<dbReference type="InterPro" id="IPR009100">
    <property type="entry name" value="AcylCoA_DH/oxidase_NM_dom_sf"/>
</dbReference>
<feature type="domain" description="PD-(D/E)XK endonuclease-like" evidence="15">
    <location>
        <begin position="406"/>
        <end position="488"/>
    </location>
</feature>
<dbReference type="FunFam" id="1.20.140.10:FF:000013">
    <property type="entry name" value="Acyl-coenzyme A oxidase"/>
    <property type="match status" value="1"/>
</dbReference>
<evidence type="ECO:0000256" key="4">
    <source>
        <dbReference type="ARBA" id="ARBA00006288"/>
    </source>
</evidence>
<keyword evidence="11" id="KW-0269">Exonuclease</keyword>
<feature type="active site" evidence="11">
    <location>
        <position position="423"/>
    </location>
</feature>
<dbReference type="HAMAP" id="MF_03030">
    <property type="entry name" value="MGME1"/>
    <property type="match status" value="1"/>
</dbReference>
<dbReference type="EC" id="3.1.-.-" evidence="11"/>
<dbReference type="Pfam" id="PF22924">
    <property type="entry name" value="ACOX_C_alpha1"/>
    <property type="match status" value="1"/>
</dbReference>
<keyword evidence="8" id="KW-0560">Oxidoreductase</keyword>
<comment type="subcellular location">
    <subcellularLocation>
        <location evidence="11">Mitochondrion</location>
    </subcellularLocation>
    <subcellularLocation>
        <location evidence="2">Peroxisome</location>
    </subcellularLocation>
</comment>
<feature type="region of interest" description="Disordered" evidence="12">
    <location>
        <begin position="180"/>
        <end position="199"/>
    </location>
</feature>
<evidence type="ECO:0000256" key="1">
    <source>
        <dbReference type="ARBA" id="ARBA00001974"/>
    </source>
</evidence>
<dbReference type="InterPro" id="IPR037069">
    <property type="entry name" value="AcylCoA_DH/ox_N_sf"/>
</dbReference>
<dbReference type="AlphaFoldDB" id="A0A7R8W6A0"/>
<dbReference type="GO" id="GO:0003997">
    <property type="term" value="F:acyl-CoA oxidase activity"/>
    <property type="evidence" value="ECO:0007669"/>
    <property type="project" value="InterPro"/>
</dbReference>
<dbReference type="InterPro" id="IPR029320">
    <property type="entry name" value="Acyl-CoA_ox_N"/>
</dbReference>
<dbReference type="OrthoDB" id="538336at2759"/>
<dbReference type="PANTHER" id="PTHR10909">
    <property type="entry name" value="ELECTRON TRANSPORT OXIDOREDUCTASE"/>
    <property type="match status" value="1"/>
</dbReference>
<comment type="similarity">
    <text evidence="11">Belongs to the MGME1 family.</text>
</comment>
<dbReference type="Pfam" id="PF14749">
    <property type="entry name" value="Acyl-CoA_ox_N"/>
    <property type="match status" value="1"/>
</dbReference>
<dbReference type="Pfam" id="PF12705">
    <property type="entry name" value="PDDEXK_1"/>
    <property type="match status" value="1"/>
</dbReference>
<evidence type="ECO:0000256" key="9">
    <source>
        <dbReference type="ARBA" id="ARBA00023098"/>
    </source>
</evidence>
<dbReference type="Pfam" id="PF01756">
    <property type="entry name" value="ACOX"/>
    <property type="match status" value="1"/>
</dbReference>
<evidence type="ECO:0000259" key="15">
    <source>
        <dbReference type="Pfam" id="PF12705"/>
    </source>
</evidence>
<evidence type="ECO:0000259" key="17">
    <source>
        <dbReference type="Pfam" id="PF22924"/>
    </source>
</evidence>
<reference evidence="18" key="1">
    <citation type="submission" date="2020-11" db="EMBL/GenBank/DDBJ databases">
        <authorList>
            <person name="Tran Van P."/>
        </authorList>
    </citation>
    <scope>NUCLEOTIDE SEQUENCE</scope>
</reference>
<evidence type="ECO:0000256" key="7">
    <source>
        <dbReference type="ARBA" id="ARBA00022832"/>
    </source>
</evidence>
<feature type="active site" evidence="11">
    <location>
        <position position="410"/>
    </location>
</feature>
<evidence type="ECO:0000259" key="16">
    <source>
        <dbReference type="Pfam" id="PF14749"/>
    </source>
</evidence>
<keyword evidence="11" id="KW-0378">Hydrolase</keyword>
<dbReference type="SUPFAM" id="SSF56645">
    <property type="entry name" value="Acyl-CoA dehydrogenase NM domain-like"/>
    <property type="match status" value="1"/>
</dbReference>
<evidence type="ECO:0000256" key="10">
    <source>
        <dbReference type="ARBA" id="ARBA00023140"/>
    </source>
</evidence>
<dbReference type="InterPro" id="IPR036250">
    <property type="entry name" value="AcylCo_DH-like_C"/>
</dbReference>
<feature type="domain" description="Acyl-CoA oxidase C-terminal" evidence="13">
    <location>
        <begin position="1027"/>
        <end position="1200"/>
    </location>
</feature>
<evidence type="ECO:0000256" key="12">
    <source>
        <dbReference type="SAM" id="MobiDB-lite"/>
    </source>
</evidence>
<keyword evidence="10" id="KW-0576">Peroxisome</keyword>
<sequence>MRRCSLLCQRYQGGAFTGGGISHHYWYPYFPRIDCRGAKKRATSTASSKPRNGAFELPVVTAQQALKLLRKSLFSSQSGSTGVTLKPASVEECLGVVQNRSGKTGQQKSVSSSRKITVPAGKKSPNHESVPTDPSSSGECVTKSKTSPKKKKTQSTKESSLEVDQQKSLNGAGLKNLSSAGAGLKKSSSVGANVKKSSSSGADQQKAAAGADAVQSFAGAGSLKVLAGAVGEEVPSSSRKTSISTAAEAEGPKTGAAKGELAEDEHVLRLRELLRKYSLFEGCPEELSDEVCQFFSPKLFHVRKPPGVTTVLKNTTPVEQLLILKAWEQRMIKKLGLQGFQEYRSNLFSTGHALHQVIGAKLLKKPLAEIPPAVEGHLKSLEDVWERIDDVRMIERHLKHPVLGYEGIVDCVARYRGHLVVIDWKTSERPKWNLSDTYDNPIQLAAYMGLIKALGPGEEGIGVGGREMEQAVIVCCYATGRPANVIVMTKKQAEEYWQIWLDRLANFWQLQNQKTISVVSTRLVALEGGSHFVFKMSAPTMPENPDLVKERKRCRLDREELTNYLDGGKNRTAMRRQIEEAVFAEAGLRSPLGASDYLSHSERYVSSVRRAIRLIEKSREIGDQLHEGGQYEAIKALISAGLGGAVLPHGNPLQVHWVMFLPSLTGQGSTAQQACRAKWVGRAWNMEIIGTYAQTELGHGTHVRGLETTAVYDPSRQEFVLNTPSLTATKWWPGGLGKTANYAVVMAQLYTRGKCHGIHSFIVQLRDETTHESLPGVTLGEIGAKLAFDGQDHGFLQLKNVRIPRDHMLMKYAEVEPDGTYKKPTSDKLSYGTMVFVRTVLGFDAAKYLMKAVTIAVRYSAVRRQSEATPGEGEVQILDYPLQQQKLFPALATAWAIQVAAKHLFQLYGAHSNRLEQGNAESLAEIHVQSCALKALSTADTARMVEVCRMACGGHGYLQSSGLPRLYTQCTAMETYEGENTVLWLQVARYLFKPGFGMVNPIQSLEDVNARSPKGTALVGLQSIYFERAYGIWKATSEYLTSLSSKPGLSPSEAWQLASLRTVAASKAYARHFMVETFVREILSCEDELSPGGQQVLCLLCRIYALHWIVTDPGDFLMYGGVSRSSLKELMSSYEESLAALRPMAVALVDAFDLRDEILDSTLGVSHGNVYQALFEAAQQSPRNQEDVTEAFSQYIRPYLSAKAKL</sequence>
<protein>
    <recommendedName>
        <fullName evidence="11">Mitochondrial genome maintenance exonuclease 1</fullName>
        <ecNumber evidence="11">3.1.-.-</ecNumber>
    </recommendedName>
</protein>
<evidence type="ECO:0000256" key="11">
    <source>
        <dbReference type="HAMAP-Rule" id="MF_03030"/>
    </source>
</evidence>